<name>A0A8S5PB42_9CAUD</name>
<sequence>MQIHIRNSRSLFINEYGCLSSRCITALRGYTTFGLATTGNWQPFVYRLGTRKLANNSQTKCSI</sequence>
<organism evidence="1">
    <name type="scientific">Siphoviridae sp. ctTXt1</name>
    <dbReference type="NCBI Taxonomy" id="2825520"/>
    <lineage>
        <taxon>Viruses</taxon>
        <taxon>Duplodnaviria</taxon>
        <taxon>Heunggongvirae</taxon>
        <taxon>Uroviricota</taxon>
        <taxon>Caudoviricetes</taxon>
    </lineage>
</organism>
<protein>
    <submittedName>
        <fullName evidence="1">Uncharacterized protein</fullName>
    </submittedName>
</protein>
<dbReference type="EMBL" id="BK015366">
    <property type="protein sequence ID" value="DAE03428.1"/>
    <property type="molecule type" value="Genomic_DNA"/>
</dbReference>
<evidence type="ECO:0000313" key="1">
    <source>
        <dbReference type="EMBL" id="DAE03428.1"/>
    </source>
</evidence>
<accession>A0A8S5PB42</accession>
<reference evidence="1" key="1">
    <citation type="journal article" date="2021" name="Proc. Natl. Acad. Sci. U.S.A.">
        <title>A Catalog of Tens of Thousands of Viruses from Human Metagenomes Reveals Hidden Associations with Chronic Diseases.</title>
        <authorList>
            <person name="Tisza M.J."/>
            <person name="Buck C.B."/>
        </authorList>
    </citation>
    <scope>NUCLEOTIDE SEQUENCE</scope>
    <source>
        <strain evidence="1">CtTXt1</strain>
    </source>
</reference>
<proteinExistence type="predicted"/>